<reference evidence="17" key="1">
    <citation type="submission" date="2025-08" db="UniProtKB">
        <authorList>
            <consortium name="RefSeq"/>
        </authorList>
    </citation>
    <scope>IDENTIFICATION</scope>
    <source>
        <tissue evidence="17">Whole sample</tissue>
    </source>
</reference>
<evidence type="ECO:0000256" key="13">
    <source>
        <dbReference type="SAM" id="Coils"/>
    </source>
</evidence>
<evidence type="ECO:0000256" key="2">
    <source>
        <dbReference type="ARBA" id="ARBA00004305"/>
    </source>
</evidence>
<keyword evidence="10" id="KW-0496">Mitochondrion</keyword>
<evidence type="ECO:0000256" key="7">
    <source>
        <dbReference type="ARBA" id="ARBA00022787"/>
    </source>
</evidence>
<gene>
    <name evidence="17" type="primary">LOC111123120</name>
</gene>
<dbReference type="InterPro" id="IPR026169">
    <property type="entry name" value="MIEAP"/>
</dbReference>
<keyword evidence="9" id="KW-0446">Lipid-binding</keyword>
<evidence type="ECO:0000313" key="17">
    <source>
        <dbReference type="RefSeq" id="XP_022320945.1"/>
    </source>
</evidence>
<protein>
    <recommendedName>
        <fullName evidence="5">Mitochondria-eating protein</fullName>
    </recommendedName>
    <alternativeName>
        <fullName evidence="12">Spermatogenesis-associated protein 18</fullName>
    </alternativeName>
</protein>
<dbReference type="GO" id="GO:0005741">
    <property type="term" value="C:mitochondrial outer membrane"/>
    <property type="evidence" value="ECO:0007669"/>
    <property type="project" value="UniProtKB-SubCell"/>
</dbReference>
<dbReference type="GO" id="GO:0035695">
    <property type="term" value="P:mitophagy by internal vacuole formation"/>
    <property type="evidence" value="ECO:0007669"/>
    <property type="project" value="TreeGrafter"/>
</dbReference>
<evidence type="ECO:0000256" key="6">
    <source>
        <dbReference type="ARBA" id="ARBA00022490"/>
    </source>
</evidence>
<evidence type="ECO:0000256" key="14">
    <source>
        <dbReference type="SAM" id="MobiDB-lite"/>
    </source>
</evidence>
<keyword evidence="16" id="KW-1185">Reference proteome</keyword>
<comment type="subcellular location">
    <subcellularLocation>
        <location evidence="3">Cytoplasm</location>
    </subcellularLocation>
    <subcellularLocation>
        <location evidence="2">Mitochondrion matrix</location>
    </subcellularLocation>
    <subcellularLocation>
        <location evidence="1">Mitochondrion outer membrane</location>
    </subcellularLocation>
</comment>
<comment type="similarity">
    <text evidence="4">Belongs to the MIEAP family.</text>
</comment>
<evidence type="ECO:0000256" key="8">
    <source>
        <dbReference type="ARBA" id="ARBA00023054"/>
    </source>
</evidence>
<dbReference type="PANTHER" id="PTHR21771">
    <property type="entry name" value="MITOCHONDRIA-EATING PROTEIN-RELATED"/>
    <property type="match status" value="1"/>
</dbReference>
<evidence type="ECO:0000256" key="11">
    <source>
        <dbReference type="ARBA" id="ARBA00023136"/>
    </source>
</evidence>
<keyword evidence="11" id="KW-0472">Membrane</keyword>
<evidence type="ECO:0000256" key="12">
    <source>
        <dbReference type="ARBA" id="ARBA00032687"/>
    </source>
</evidence>
<feature type="region of interest" description="Disordered" evidence="14">
    <location>
        <begin position="1"/>
        <end position="51"/>
    </location>
</feature>
<sequence length="406" mass="47469">MCTGIQISDKMAKSKGESRFTRSVSLPTSRVRKGKRRDRSVEERQEDENKEEIHTALREIKNLAIGAKKEFKRKRVYKLYCEELIEKWIPNLKRLLRITTKEERRDQEEAEAQEENLRRETEKDLRSFSKKFDQKRAHADEIATLKKKYEDELAKQKRDYENIISKLKREHGEEEKKYQDEKERLLTRLSQAAGDKLRQNNPAISDLSDPYRPTKLSEMFSELYDNEWTNAMDLMDSDCSEHKAVQTLLRIQLNVFELCKGLSETQLSSLRAACCGKDNNEKEISTTTDSKLKEMLKEMAPLAIKESRDNKEIWQKLEDNFSKDIVEKCKAYIQKCIECSWFMCVQDPPMHLVVWKSGVEMDNNCMKSFTKLGKFVDFSVWPALYLYKAGPLLSKGIVQGTNNTSV</sequence>
<evidence type="ECO:0000256" key="1">
    <source>
        <dbReference type="ARBA" id="ARBA00004294"/>
    </source>
</evidence>
<dbReference type="OrthoDB" id="6123715at2759"/>
<dbReference type="Proteomes" id="UP000694844">
    <property type="component" value="Chromosome 3"/>
</dbReference>
<keyword evidence="7" id="KW-1000">Mitochondrion outer membrane</keyword>
<name>A0A8B8CZE4_CRAVI</name>
<feature type="domain" description="Mitochondria-eating protein C-terminal" evidence="15">
    <location>
        <begin position="212"/>
        <end position="399"/>
    </location>
</feature>
<dbReference type="Pfam" id="PF16026">
    <property type="entry name" value="MIEAP"/>
    <property type="match status" value="1"/>
</dbReference>
<accession>A0A8B8CZE4</accession>
<evidence type="ECO:0000259" key="15">
    <source>
        <dbReference type="Pfam" id="PF16026"/>
    </source>
</evidence>
<dbReference type="AlphaFoldDB" id="A0A8B8CZE4"/>
<organism evidence="16 17">
    <name type="scientific">Crassostrea virginica</name>
    <name type="common">Eastern oyster</name>
    <dbReference type="NCBI Taxonomy" id="6565"/>
    <lineage>
        <taxon>Eukaryota</taxon>
        <taxon>Metazoa</taxon>
        <taxon>Spiralia</taxon>
        <taxon>Lophotrochozoa</taxon>
        <taxon>Mollusca</taxon>
        <taxon>Bivalvia</taxon>
        <taxon>Autobranchia</taxon>
        <taxon>Pteriomorphia</taxon>
        <taxon>Ostreida</taxon>
        <taxon>Ostreoidea</taxon>
        <taxon>Ostreidae</taxon>
        <taxon>Crassostrea</taxon>
    </lineage>
</organism>
<dbReference type="GO" id="GO:0035694">
    <property type="term" value="P:mitochondrial protein catabolic process"/>
    <property type="evidence" value="ECO:0007669"/>
    <property type="project" value="InterPro"/>
</dbReference>
<feature type="coiled-coil region" evidence="13">
    <location>
        <begin position="98"/>
        <end position="188"/>
    </location>
</feature>
<feature type="compositionally biased region" description="Basic and acidic residues" evidence="14">
    <location>
        <begin position="10"/>
        <end position="20"/>
    </location>
</feature>
<dbReference type="InterPro" id="IPR031981">
    <property type="entry name" value="MIEAP_C"/>
</dbReference>
<keyword evidence="6" id="KW-0963">Cytoplasm</keyword>
<evidence type="ECO:0000313" key="16">
    <source>
        <dbReference type="Proteomes" id="UP000694844"/>
    </source>
</evidence>
<proteinExistence type="inferred from homology"/>
<evidence type="ECO:0000256" key="3">
    <source>
        <dbReference type="ARBA" id="ARBA00004496"/>
    </source>
</evidence>
<dbReference type="RefSeq" id="XP_022320945.1">
    <property type="nucleotide sequence ID" value="XM_022465237.1"/>
</dbReference>
<dbReference type="GO" id="GO:0008289">
    <property type="term" value="F:lipid binding"/>
    <property type="evidence" value="ECO:0007669"/>
    <property type="project" value="UniProtKB-KW"/>
</dbReference>
<evidence type="ECO:0000256" key="9">
    <source>
        <dbReference type="ARBA" id="ARBA00023121"/>
    </source>
</evidence>
<dbReference type="GeneID" id="111123120"/>
<evidence type="ECO:0000256" key="4">
    <source>
        <dbReference type="ARBA" id="ARBA00008233"/>
    </source>
</evidence>
<evidence type="ECO:0000256" key="10">
    <source>
        <dbReference type="ARBA" id="ARBA00023128"/>
    </source>
</evidence>
<dbReference type="KEGG" id="cvn:111123120"/>
<dbReference type="GO" id="GO:0005759">
    <property type="term" value="C:mitochondrial matrix"/>
    <property type="evidence" value="ECO:0007669"/>
    <property type="project" value="UniProtKB-SubCell"/>
</dbReference>
<keyword evidence="8 13" id="KW-0175">Coiled coil</keyword>
<evidence type="ECO:0000256" key="5">
    <source>
        <dbReference type="ARBA" id="ARBA00019863"/>
    </source>
</evidence>
<dbReference type="PANTHER" id="PTHR21771:SF1">
    <property type="entry name" value="MITOCHONDRIA-EATING PROTEIN"/>
    <property type="match status" value="1"/>
</dbReference>